<comment type="caution">
    <text evidence="4">The sequence shown here is derived from an EMBL/GenBank/DDBJ whole genome shotgun (WGS) entry which is preliminary data.</text>
</comment>
<dbReference type="PANTHER" id="PTHR33744:SF1">
    <property type="entry name" value="DNA-BINDING TRANSCRIPTIONAL ACTIVATOR ADER"/>
    <property type="match status" value="1"/>
</dbReference>
<name>A0A077M1A4_9MICO</name>
<dbReference type="InterPro" id="IPR025736">
    <property type="entry name" value="PucR_C-HTH_dom"/>
</dbReference>
<feature type="domain" description="PucR C-terminal helix-turn-helix" evidence="3">
    <location>
        <begin position="476"/>
        <end position="533"/>
    </location>
</feature>
<dbReference type="Proteomes" id="UP000035721">
    <property type="component" value="Unassembled WGS sequence"/>
</dbReference>
<dbReference type="InterPro" id="IPR042070">
    <property type="entry name" value="PucR_C-HTH_sf"/>
</dbReference>
<dbReference type="InterPro" id="IPR012914">
    <property type="entry name" value="PucR_dom"/>
</dbReference>
<dbReference type="PANTHER" id="PTHR33744">
    <property type="entry name" value="CARBOHYDRATE DIACID REGULATOR"/>
    <property type="match status" value="1"/>
</dbReference>
<dbReference type="STRING" id="1194083.BN12_50033"/>
<dbReference type="InterPro" id="IPR051448">
    <property type="entry name" value="CdaR-like_regulators"/>
</dbReference>
<protein>
    <submittedName>
        <fullName evidence="4">Putative regulatory protein</fullName>
    </submittedName>
</protein>
<evidence type="ECO:0000259" key="3">
    <source>
        <dbReference type="Pfam" id="PF13556"/>
    </source>
</evidence>
<dbReference type="Pfam" id="PF07905">
    <property type="entry name" value="PucR"/>
    <property type="match status" value="1"/>
</dbReference>
<evidence type="ECO:0000313" key="5">
    <source>
        <dbReference type="Proteomes" id="UP000035721"/>
    </source>
</evidence>
<gene>
    <name evidence="4" type="ORF">BN12_50033</name>
</gene>
<sequence>MQPTLQFLLRQEDLHLRLVTGADDADALTQPLTWAHSSDLPDPTPWLTPGGLLLTDGAQFEAVSAGTAPRPDGDSDDGGRAGDRSEAVRQARDGHETGCSALAYVDRLVSAGVAALGVSTVVHDAIPAAVVAACRDRGLPLVEVDARTPFMAIVTAVSDATAEEQRQRLEWSLEAQRAVARAALRPDGLTAVLRELEKRLGCWVALFDASGHRVPIETRVTPPPGALEEVKADVRRALHRRARGGARLAGAHGDITLQTLGQPPELRGVLVVGSTEPLEQGGHDLVTSVIAIASIALDQTRALDEARGLLRAGLLELMLAGSVAIAARSAEQLWGPLPKEPVRVCAVSAGGEDQSLASELELLAERRPGRLFFARYAARLVTVSRADDVAPVRKLLQSNGLTAGCSTPVTWGALSVGLDEAHRAATRAHEGRPFVRFDDLVGDGILGLLETSGGASVARRLLQPLLDAPPEQRDILLETLRAWMDHNCAWDPAARELGIHRHTLRNRVTAVERLLGLDLERFADRAELWAALELVA</sequence>
<organism evidence="4 5">
    <name type="scientific">Nostocoides japonicum T1-X7</name>
    <dbReference type="NCBI Taxonomy" id="1194083"/>
    <lineage>
        <taxon>Bacteria</taxon>
        <taxon>Bacillati</taxon>
        <taxon>Actinomycetota</taxon>
        <taxon>Actinomycetes</taxon>
        <taxon>Micrococcales</taxon>
        <taxon>Intrasporangiaceae</taxon>
        <taxon>Nostocoides</taxon>
    </lineage>
</organism>
<evidence type="ECO:0000259" key="2">
    <source>
        <dbReference type="Pfam" id="PF07905"/>
    </source>
</evidence>
<feature type="domain" description="Purine catabolism PurC-like" evidence="2">
    <location>
        <begin position="101"/>
        <end position="159"/>
    </location>
</feature>
<keyword evidence="5" id="KW-1185">Reference proteome</keyword>
<feature type="region of interest" description="Disordered" evidence="1">
    <location>
        <begin position="64"/>
        <end position="93"/>
    </location>
</feature>
<dbReference type="Pfam" id="PF13556">
    <property type="entry name" value="HTH_30"/>
    <property type="match status" value="1"/>
</dbReference>
<dbReference type="AlphaFoldDB" id="A0A077M1A4"/>
<dbReference type="Gene3D" id="1.10.10.2840">
    <property type="entry name" value="PucR C-terminal helix-turn-helix domain"/>
    <property type="match status" value="1"/>
</dbReference>
<dbReference type="RefSeq" id="WP_048549746.1">
    <property type="nucleotide sequence ID" value="NZ_HF570958.1"/>
</dbReference>
<accession>A0A077M1A4</accession>
<proteinExistence type="predicted"/>
<evidence type="ECO:0000313" key="4">
    <source>
        <dbReference type="EMBL" id="CCH79606.1"/>
    </source>
</evidence>
<reference evidence="4 5" key="1">
    <citation type="journal article" date="2013" name="ISME J.">
        <title>A metabolic model for members of the genus Tetrasphaera involved in enhanced biological phosphorus removal.</title>
        <authorList>
            <person name="Kristiansen R."/>
            <person name="Nguyen H.T.T."/>
            <person name="Saunders A.M."/>
            <person name="Nielsen J.L."/>
            <person name="Wimmer R."/>
            <person name="Le V.Q."/>
            <person name="McIlroy S.J."/>
            <person name="Petrovski S."/>
            <person name="Seviour R.J."/>
            <person name="Calteau A."/>
            <person name="Nielsen K.L."/>
            <person name="Nielsen P.H."/>
        </authorList>
    </citation>
    <scope>NUCLEOTIDE SEQUENCE [LARGE SCALE GENOMIC DNA]</scope>
    <source>
        <strain evidence="4 5">T1-X7</strain>
    </source>
</reference>
<dbReference type="EMBL" id="CAJB01000381">
    <property type="protein sequence ID" value="CCH79606.1"/>
    <property type="molecule type" value="Genomic_DNA"/>
</dbReference>
<feature type="compositionally biased region" description="Basic and acidic residues" evidence="1">
    <location>
        <begin position="71"/>
        <end position="93"/>
    </location>
</feature>
<evidence type="ECO:0000256" key="1">
    <source>
        <dbReference type="SAM" id="MobiDB-lite"/>
    </source>
</evidence>